<evidence type="ECO:0000313" key="1">
    <source>
        <dbReference type="EMBL" id="KKK78260.1"/>
    </source>
</evidence>
<proteinExistence type="predicted"/>
<accession>A0A0F8YWM1</accession>
<comment type="caution">
    <text evidence="1">The sequence shown here is derived from an EMBL/GenBank/DDBJ whole genome shotgun (WGS) entry which is preliminary data.</text>
</comment>
<organism evidence="1">
    <name type="scientific">marine sediment metagenome</name>
    <dbReference type="NCBI Taxonomy" id="412755"/>
    <lineage>
        <taxon>unclassified sequences</taxon>
        <taxon>metagenomes</taxon>
        <taxon>ecological metagenomes</taxon>
    </lineage>
</organism>
<dbReference type="AlphaFoldDB" id="A0A0F8YWM1"/>
<dbReference type="EMBL" id="LAZR01054571">
    <property type="protein sequence ID" value="KKK78260.1"/>
    <property type="molecule type" value="Genomic_DNA"/>
</dbReference>
<reference evidence="1" key="1">
    <citation type="journal article" date="2015" name="Nature">
        <title>Complex archaea that bridge the gap between prokaryotes and eukaryotes.</title>
        <authorList>
            <person name="Spang A."/>
            <person name="Saw J.H."/>
            <person name="Jorgensen S.L."/>
            <person name="Zaremba-Niedzwiedzka K."/>
            <person name="Martijn J."/>
            <person name="Lind A.E."/>
            <person name="van Eijk R."/>
            <person name="Schleper C."/>
            <person name="Guy L."/>
            <person name="Ettema T.J."/>
        </authorList>
    </citation>
    <scope>NUCLEOTIDE SEQUENCE</scope>
</reference>
<sequence>MPITASLAVKRKLVRIHPDFKVLIAQMRAVRFDKMGGIDKSESPFDLIDALDMMIYDMQEFDYSAIHLTYDGKIVKDLKPKRSKGLTMKTEVIE</sequence>
<name>A0A0F8YWM1_9ZZZZ</name>
<protein>
    <submittedName>
        <fullName evidence="1">Uncharacterized protein</fullName>
    </submittedName>
</protein>
<gene>
    <name evidence="1" type="ORF">LCGC14_2845350</name>
</gene>